<keyword evidence="14" id="KW-1185">Reference proteome</keyword>
<keyword evidence="6 9" id="KW-0012">Acyltransferase</keyword>
<evidence type="ECO:0000256" key="9">
    <source>
        <dbReference type="RuleBase" id="RU003423"/>
    </source>
</evidence>
<dbReference type="KEGG" id="snep:Enr13x_45300"/>
<evidence type="ECO:0000313" key="14">
    <source>
        <dbReference type="Proteomes" id="UP000319004"/>
    </source>
</evidence>
<dbReference type="InterPro" id="IPR001078">
    <property type="entry name" value="2-oxoacid_DH_actylTfrase"/>
</dbReference>
<comment type="function">
    <text evidence="7">The pyruvate dehydrogenase complex catalyzes the overall conversion of pyruvate to acetyl-CoA and CO(2). It contains multiple copies of three enzymatic components: pyruvate dehydrogenase (E1), dihydrolipoamide acetyltransferase (E2) and lipoamide dehydrogenase (E3).</text>
</comment>
<evidence type="ECO:0000256" key="1">
    <source>
        <dbReference type="ARBA" id="ARBA00001938"/>
    </source>
</evidence>
<evidence type="ECO:0000256" key="2">
    <source>
        <dbReference type="ARBA" id="ARBA00007317"/>
    </source>
</evidence>
<dbReference type="InterPro" id="IPR050743">
    <property type="entry name" value="2-oxoacid_DH_E2_comp"/>
</dbReference>
<feature type="compositionally biased region" description="Low complexity" evidence="10">
    <location>
        <begin position="144"/>
        <end position="162"/>
    </location>
</feature>
<name>A0A518HUY0_9BACT</name>
<dbReference type="PROSITE" id="PS50968">
    <property type="entry name" value="BIOTINYL_LIPOYL"/>
    <property type="match status" value="1"/>
</dbReference>
<proteinExistence type="inferred from homology"/>
<dbReference type="SUPFAM" id="SSF47005">
    <property type="entry name" value="Peripheral subunit-binding domain of 2-oxo acid dehydrogenase complex"/>
    <property type="match status" value="1"/>
</dbReference>
<accession>A0A518HUY0</accession>
<evidence type="ECO:0000259" key="11">
    <source>
        <dbReference type="PROSITE" id="PS50968"/>
    </source>
</evidence>
<dbReference type="InterPro" id="IPR000089">
    <property type="entry name" value="Biotin_lipoyl"/>
</dbReference>
<dbReference type="InterPro" id="IPR036625">
    <property type="entry name" value="E3-bd_dom_sf"/>
</dbReference>
<dbReference type="PANTHER" id="PTHR43178:SF2">
    <property type="entry name" value="DIHYDROLIPOYLLYSINE-RESIDUE ACETYLTRANSFERASE COMPONENT OF PYRUVATE DEHYDROGENASE COMPLEX"/>
    <property type="match status" value="1"/>
</dbReference>
<keyword evidence="4 9" id="KW-0808">Transferase</keyword>
<dbReference type="EC" id="2.3.1.-" evidence="9"/>
<dbReference type="FunFam" id="3.30.559.10:FF:000007">
    <property type="entry name" value="Dihydrolipoamide acetyltransferase component of pyruvate dehydrogenase complex"/>
    <property type="match status" value="1"/>
</dbReference>
<keyword evidence="5 9" id="KW-0450">Lipoyl</keyword>
<organism evidence="13 14">
    <name type="scientific">Stieleria neptunia</name>
    <dbReference type="NCBI Taxonomy" id="2527979"/>
    <lineage>
        <taxon>Bacteria</taxon>
        <taxon>Pseudomonadati</taxon>
        <taxon>Planctomycetota</taxon>
        <taxon>Planctomycetia</taxon>
        <taxon>Pirellulales</taxon>
        <taxon>Pirellulaceae</taxon>
        <taxon>Stieleria</taxon>
    </lineage>
</organism>
<comment type="subunit">
    <text evidence="3">Forms a 24-polypeptide structural core with octahedral symmetry.</text>
</comment>
<protein>
    <recommendedName>
        <fullName evidence="9">Dihydrolipoamide acetyltransferase component of pyruvate dehydrogenase complex</fullName>
        <ecNumber evidence="9">2.3.1.-</ecNumber>
    </recommendedName>
</protein>
<dbReference type="InterPro" id="IPR003016">
    <property type="entry name" value="2-oxoA_DH_lipoyl-BS"/>
</dbReference>
<dbReference type="Gene3D" id="3.30.559.10">
    <property type="entry name" value="Chloramphenicol acetyltransferase-like domain"/>
    <property type="match status" value="1"/>
</dbReference>
<dbReference type="AlphaFoldDB" id="A0A518HUY0"/>
<feature type="compositionally biased region" description="Pro residues" evidence="10">
    <location>
        <begin position="132"/>
        <end position="143"/>
    </location>
</feature>
<dbReference type="GO" id="GO:0005737">
    <property type="term" value="C:cytoplasm"/>
    <property type="evidence" value="ECO:0007669"/>
    <property type="project" value="TreeGrafter"/>
</dbReference>
<evidence type="ECO:0000256" key="3">
    <source>
        <dbReference type="ARBA" id="ARBA00011484"/>
    </source>
</evidence>
<comment type="cofactor">
    <cofactor evidence="1 9">
        <name>(R)-lipoate</name>
        <dbReference type="ChEBI" id="CHEBI:83088"/>
    </cofactor>
</comment>
<feature type="domain" description="Lipoyl-binding" evidence="11">
    <location>
        <begin position="16"/>
        <end position="91"/>
    </location>
</feature>
<dbReference type="GO" id="GO:0006086">
    <property type="term" value="P:pyruvate decarboxylation to acetyl-CoA"/>
    <property type="evidence" value="ECO:0007669"/>
    <property type="project" value="TreeGrafter"/>
</dbReference>
<dbReference type="PANTHER" id="PTHR43178">
    <property type="entry name" value="DIHYDROLIPOAMIDE ACETYLTRANSFERASE COMPONENT OF PYRUVATE DEHYDROGENASE COMPLEX"/>
    <property type="match status" value="1"/>
</dbReference>
<feature type="region of interest" description="Disordered" evidence="10">
    <location>
        <begin position="94"/>
        <end position="180"/>
    </location>
</feature>
<comment type="similarity">
    <text evidence="2 9">Belongs to the 2-oxoacid dehydrogenase family.</text>
</comment>
<dbReference type="Pfam" id="PF02817">
    <property type="entry name" value="E3_binding"/>
    <property type="match status" value="1"/>
</dbReference>
<dbReference type="SUPFAM" id="SSF52777">
    <property type="entry name" value="CoA-dependent acyltransferases"/>
    <property type="match status" value="1"/>
</dbReference>
<dbReference type="InterPro" id="IPR004167">
    <property type="entry name" value="PSBD"/>
</dbReference>
<dbReference type="EMBL" id="CP037423">
    <property type="protein sequence ID" value="QDV44662.1"/>
    <property type="molecule type" value="Genomic_DNA"/>
</dbReference>
<gene>
    <name evidence="13" type="primary">pdhC</name>
    <name evidence="13" type="ORF">Enr13x_45300</name>
</gene>
<dbReference type="InterPro" id="IPR011053">
    <property type="entry name" value="Single_hybrid_motif"/>
</dbReference>
<evidence type="ECO:0000259" key="12">
    <source>
        <dbReference type="PROSITE" id="PS51826"/>
    </source>
</evidence>
<feature type="region of interest" description="Disordered" evidence="10">
    <location>
        <begin position="239"/>
        <end position="271"/>
    </location>
</feature>
<feature type="compositionally biased region" description="Low complexity" evidence="10">
    <location>
        <begin position="239"/>
        <end position="258"/>
    </location>
</feature>
<dbReference type="Gene3D" id="4.10.320.10">
    <property type="entry name" value="E3-binding domain"/>
    <property type="match status" value="1"/>
</dbReference>
<sequence length="506" mass="51794">MPSRQLSPIADNSSMATEVTLPDLGDGIESGDVLEVFVSVGDVISEGQDIVEMETDKATVPVPSSVSGKVSKIAVGEGDTVPIGGVLIEVEAESGAAAPAAEPAPETPKAEPTQEEAPEPPAPAAPAAATPAPAPAAPAPATPAPAAKAPPAAPAAPATPAAAPAPAPSADPDAEGGVIPAGPAVRRFAREVGVDLARVTGTGEGGRITRDDVLAAVRAASQSASQAAANQTAAASTAASPATASPATPAAAADPAAALGSDRPGTPAMDDFGSIHVERMSKIRKTISKQMHVSWSTVPRVTNFDDADITELEHLRQTSKDDYAKQGLKLTTMPFLIKAVATALKHHPAINATIDTENEQLIYKDYVNVGVAVDTDRGLVVPVMKDADRMSVPGVTRTLAEMAGKVRSGQFAVNDLRGGSFTISNLGAIGGQYSTPIINVPEVAILLVGRSRKLPVVMPDDSIQPRLMMPLSLSYDHRLVDGGTAARFLNEVIDLLEAPSRLLLAF</sequence>
<evidence type="ECO:0000256" key="8">
    <source>
        <dbReference type="ARBA" id="ARBA00048370"/>
    </source>
</evidence>
<dbReference type="Pfam" id="PF00364">
    <property type="entry name" value="Biotin_lipoyl"/>
    <property type="match status" value="1"/>
</dbReference>
<dbReference type="PROSITE" id="PS51826">
    <property type="entry name" value="PSBD"/>
    <property type="match status" value="1"/>
</dbReference>
<comment type="catalytic activity">
    <reaction evidence="8">
        <text>N(6)-[(R)-dihydrolipoyl]-L-lysyl-[protein] + acetyl-CoA = N(6)-[(R)-S(8)-acetyldihydrolipoyl]-L-lysyl-[protein] + CoA</text>
        <dbReference type="Rhea" id="RHEA:17017"/>
        <dbReference type="Rhea" id="RHEA-COMP:10475"/>
        <dbReference type="Rhea" id="RHEA-COMP:10478"/>
        <dbReference type="ChEBI" id="CHEBI:57287"/>
        <dbReference type="ChEBI" id="CHEBI:57288"/>
        <dbReference type="ChEBI" id="CHEBI:83100"/>
        <dbReference type="ChEBI" id="CHEBI:83111"/>
        <dbReference type="EC" id="2.3.1.12"/>
    </reaction>
</comment>
<dbReference type="GO" id="GO:0004742">
    <property type="term" value="F:dihydrolipoyllysine-residue acetyltransferase activity"/>
    <property type="evidence" value="ECO:0007669"/>
    <property type="project" value="UniProtKB-EC"/>
</dbReference>
<dbReference type="Proteomes" id="UP000319004">
    <property type="component" value="Chromosome"/>
</dbReference>
<reference evidence="13 14" key="1">
    <citation type="submission" date="2019-03" db="EMBL/GenBank/DDBJ databases">
        <title>Deep-cultivation of Planctomycetes and their phenomic and genomic characterization uncovers novel biology.</title>
        <authorList>
            <person name="Wiegand S."/>
            <person name="Jogler M."/>
            <person name="Boedeker C."/>
            <person name="Pinto D."/>
            <person name="Vollmers J."/>
            <person name="Rivas-Marin E."/>
            <person name="Kohn T."/>
            <person name="Peeters S.H."/>
            <person name="Heuer A."/>
            <person name="Rast P."/>
            <person name="Oberbeckmann S."/>
            <person name="Bunk B."/>
            <person name="Jeske O."/>
            <person name="Meyerdierks A."/>
            <person name="Storesund J.E."/>
            <person name="Kallscheuer N."/>
            <person name="Luecker S."/>
            <person name="Lage O.M."/>
            <person name="Pohl T."/>
            <person name="Merkel B.J."/>
            <person name="Hornburger P."/>
            <person name="Mueller R.-W."/>
            <person name="Bruemmer F."/>
            <person name="Labrenz M."/>
            <person name="Spormann A.M."/>
            <person name="Op den Camp H."/>
            <person name="Overmann J."/>
            <person name="Amann R."/>
            <person name="Jetten M.S.M."/>
            <person name="Mascher T."/>
            <person name="Medema M.H."/>
            <person name="Devos D.P."/>
            <person name="Kaster A.-K."/>
            <person name="Ovreas L."/>
            <person name="Rohde M."/>
            <person name="Galperin M.Y."/>
            <person name="Jogler C."/>
        </authorList>
    </citation>
    <scope>NUCLEOTIDE SEQUENCE [LARGE SCALE GENOMIC DNA]</scope>
    <source>
        <strain evidence="13 14">Enr13</strain>
    </source>
</reference>
<evidence type="ECO:0000256" key="10">
    <source>
        <dbReference type="SAM" id="MobiDB-lite"/>
    </source>
</evidence>
<evidence type="ECO:0000256" key="6">
    <source>
        <dbReference type="ARBA" id="ARBA00023315"/>
    </source>
</evidence>
<dbReference type="Gene3D" id="2.40.50.100">
    <property type="match status" value="1"/>
</dbReference>
<dbReference type="Pfam" id="PF00198">
    <property type="entry name" value="2-oxoacid_dh"/>
    <property type="match status" value="1"/>
</dbReference>
<dbReference type="PROSITE" id="PS00189">
    <property type="entry name" value="LIPOYL"/>
    <property type="match status" value="1"/>
</dbReference>
<evidence type="ECO:0000256" key="4">
    <source>
        <dbReference type="ARBA" id="ARBA00022679"/>
    </source>
</evidence>
<dbReference type="InterPro" id="IPR023213">
    <property type="entry name" value="CAT-like_dom_sf"/>
</dbReference>
<dbReference type="SUPFAM" id="SSF51230">
    <property type="entry name" value="Single hybrid motif"/>
    <property type="match status" value="1"/>
</dbReference>
<keyword evidence="13" id="KW-0670">Pyruvate</keyword>
<evidence type="ECO:0000256" key="5">
    <source>
        <dbReference type="ARBA" id="ARBA00022823"/>
    </source>
</evidence>
<evidence type="ECO:0000313" key="13">
    <source>
        <dbReference type="EMBL" id="QDV44662.1"/>
    </source>
</evidence>
<dbReference type="GO" id="GO:0031405">
    <property type="term" value="F:lipoic acid binding"/>
    <property type="evidence" value="ECO:0007669"/>
    <property type="project" value="TreeGrafter"/>
</dbReference>
<feature type="domain" description="Peripheral subunit-binding (PSBD)" evidence="12">
    <location>
        <begin position="180"/>
        <end position="217"/>
    </location>
</feature>
<dbReference type="CDD" id="cd06849">
    <property type="entry name" value="lipoyl_domain"/>
    <property type="match status" value="1"/>
</dbReference>
<evidence type="ECO:0000256" key="7">
    <source>
        <dbReference type="ARBA" id="ARBA00025211"/>
    </source>
</evidence>